<organism evidence="4 5">
    <name type="scientific">Bisgaardia hudsonensis</name>
    <dbReference type="NCBI Taxonomy" id="109472"/>
    <lineage>
        <taxon>Bacteria</taxon>
        <taxon>Pseudomonadati</taxon>
        <taxon>Pseudomonadota</taxon>
        <taxon>Gammaproteobacteria</taxon>
        <taxon>Pasteurellales</taxon>
        <taxon>Pasteurellaceae</taxon>
        <taxon>Bisgaardia</taxon>
    </lineage>
</organism>
<dbReference type="Gene3D" id="1.20.1420.20">
    <property type="entry name" value="M75 peptidase, HXXE motif"/>
    <property type="match status" value="1"/>
</dbReference>
<gene>
    <name evidence="4" type="ORF">EV697_103107</name>
</gene>
<dbReference type="OrthoDB" id="9771468at2"/>
<protein>
    <submittedName>
        <fullName evidence="4">Imelysin</fullName>
    </submittedName>
</protein>
<dbReference type="Proteomes" id="UP000294841">
    <property type="component" value="Unassembled WGS sequence"/>
</dbReference>
<evidence type="ECO:0000256" key="2">
    <source>
        <dbReference type="ARBA" id="ARBA00022729"/>
    </source>
</evidence>
<comment type="subcellular location">
    <subcellularLocation>
        <location evidence="1">Cell envelope</location>
    </subcellularLocation>
</comment>
<dbReference type="InterPro" id="IPR018976">
    <property type="entry name" value="Imelysin-like"/>
</dbReference>
<proteinExistence type="predicted"/>
<dbReference type="EMBL" id="SLXI01000003">
    <property type="protein sequence ID" value="TCP12803.1"/>
    <property type="molecule type" value="Genomic_DNA"/>
</dbReference>
<keyword evidence="5" id="KW-1185">Reference proteome</keyword>
<evidence type="ECO:0000313" key="4">
    <source>
        <dbReference type="EMBL" id="TCP12803.1"/>
    </source>
</evidence>
<comment type="caution">
    <text evidence="4">The sequence shown here is derived from an EMBL/GenBank/DDBJ whole genome shotgun (WGS) entry which is preliminary data.</text>
</comment>
<sequence length="333" mass="37779">MKKIFIFTALIMVILVLVFIKDPNAQQNEALASMYDNVIVKNTENAIQQCHTLEDSLSQSTAGIRQKKIEDNFAKLVMGWKAVQATYIAGDLDQYAIDYPRYIDIFHIGNENINEQMQKVLKSTSEPKTALYKYSYNTINALEAILYAENTLSSRKLAIAQSINHNICERLTDILNVYQEKRNDFLSARDSALSMLANVLANQTLQLKDWRIGDPAGLTKKYLNQPDNRRNEYFLSGLSVKSINKILQTQSQLIMPQDYPNFVEIADIYAAQKQLSDAQTAMNNAFIEINTLNNENLQNTKLYQAVGKLQSIYYNDLIQALPVIAKILEADGD</sequence>
<evidence type="ECO:0000313" key="5">
    <source>
        <dbReference type="Proteomes" id="UP000294841"/>
    </source>
</evidence>
<name>A0A4R2N0D0_9PAST</name>
<dbReference type="RefSeq" id="WP_132023413.1">
    <property type="nucleotide sequence ID" value="NZ_CP016605.1"/>
</dbReference>
<dbReference type="GO" id="GO:0030313">
    <property type="term" value="C:cell envelope"/>
    <property type="evidence" value="ECO:0007669"/>
    <property type="project" value="UniProtKB-SubCell"/>
</dbReference>
<accession>A0A4R2N0D0</accession>
<evidence type="ECO:0000256" key="1">
    <source>
        <dbReference type="ARBA" id="ARBA00004196"/>
    </source>
</evidence>
<reference evidence="4 5" key="1">
    <citation type="submission" date="2019-03" db="EMBL/GenBank/DDBJ databases">
        <title>Genomic Encyclopedia of Type Strains, Phase IV (KMG-IV): sequencing the most valuable type-strain genomes for metagenomic binning, comparative biology and taxonomic classification.</title>
        <authorList>
            <person name="Goeker M."/>
        </authorList>
    </citation>
    <scope>NUCLEOTIDE SEQUENCE [LARGE SCALE GENOMIC DNA]</scope>
    <source>
        <strain evidence="4 5">DSM 28231</strain>
    </source>
</reference>
<dbReference type="InterPro" id="IPR038352">
    <property type="entry name" value="Imelysin_sf"/>
</dbReference>
<feature type="domain" description="Imelysin-like" evidence="3">
    <location>
        <begin position="68"/>
        <end position="306"/>
    </location>
</feature>
<dbReference type="AlphaFoldDB" id="A0A4R2N0D0"/>
<evidence type="ECO:0000259" key="3">
    <source>
        <dbReference type="Pfam" id="PF09375"/>
    </source>
</evidence>
<dbReference type="Pfam" id="PF09375">
    <property type="entry name" value="Peptidase_M75"/>
    <property type="match status" value="1"/>
</dbReference>
<keyword evidence="2" id="KW-0732">Signal</keyword>